<proteinExistence type="inferred from homology"/>
<reference evidence="4 5" key="1">
    <citation type="journal article" date="2023" name="G3 (Bethesda)">
        <title>A chromosome-level genome assembly of Zasmidium syzygii isolated from banana leaves.</title>
        <authorList>
            <person name="van Westerhoven A.C."/>
            <person name="Mehrabi R."/>
            <person name="Talebi R."/>
            <person name="Steentjes M.B.F."/>
            <person name="Corcolon B."/>
            <person name="Chong P.A."/>
            <person name="Kema G.H.J."/>
            <person name="Seidl M.F."/>
        </authorList>
    </citation>
    <scope>NUCLEOTIDE SEQUENCE [LARGE SCALE GENOMIC DNA]</scope>
    <source>
        <strain evidence="4 5">P124</strain>
    </source>
</reference>
<dbReference type="PANTHER" id="PTHR11820:SF7">
    <property type="entry name" value="ACYLPYRUVASE FAHD1, MITOCHONDRIAL"/>
    <property type="match status" value="1"/>
</dbReference>
<protein>
    <recommendedName>
        <fullName evidence="3">Fumarylacetoacetase-like C-terminal domain-containing protein</fullName>
    </recommendedName>
</protein>
<comment type="similarity">
    <text evidence="1">Belongs to the FAH family.</text>
</comment>
<keyword evidence="2" id="KW-0479">Metal-binding</keyword>
<organism evidence="4 5">
    <name type="scientific">Zasmidium cellare</name>
    <name type="common">Wine cellar mold</name>
    <name type="synonym">Racodium cellare</name>
    <dbReference type="NCBI Taxonomy" id="395010"/>
    <lineage>
        <taxon>Eukaryota</taxon>
        <taxon>Fungi</taxon>
        <taxon>Dikarya</taxon>
        <taxon>Ascomycota</taxon>
        <taxon>Pezizomycotina</taxon>
        <taxon>Dothideomycetes</taxon>
        <taxon>Dothideomycetidae</taxon>
        <taxon>Mycosphaerellales</taxon>
        <taxon>Mycosphaerellaceae</taxon>
        <taxon>Zasmidium</taxon>
    </lineage>
</organism>
<accession>A0ABR0EAY5</accession>
<dbReference type="PANTHER" id="PTHR11820">
    <property type="entry name" value="ACYLPYRUVASE"/>
    <property type="match status" value="1"/>
</dbReference>
<sequence length="319" mass="34215">MGSIAAETEGAWERLVRFIATEDGQEHLGEPVDRDLDIGAALASLEPVKVRKFTGSSLLDPSLKSTGSILTIKSILPPLSKAEVGTIRCVGLNYRNHAKEMNLTIPTYPSVFFKPASCLNGSNAPLLIPHQATDNQADYEAELAIIIGRDCRNISEENALDYVLGYACSNDVTARKWQFAGGNTQWGYGKGFDGFAPLGPCIVSQRRIPNSSEIEIKTILNGETMQEGRADDMIFSIPAIVSHLSQGTTLEPGTVIMTGTPHGIGVSRNPPVFLQDGDDVRIVGSHGLGSLVNRVVYEATPAKAKVNGSRTQDHVNVGS</sequence>
<evidence type="ECO:0000259" key="3">
    <source>
        <dbReference type="Pfam" id="PF01557"/>
    </source>
</evidence>
<gene>
    <name evidence="4" type="ORF">PRZ48_011069</name>
</gene>
<dbReference type="Pfam" id="PF01557">
    <property type="entry name" value="FAA_hydrolase"/>
    <property type="match status" value="1"/>
</dbReference>
<comment type="caution">
    <text evidence="4">The sequence shown here is derived from an EMBL/GenBank/DDBJ whole genome shotgun (WGS) entry which is preliminary data.</text>
</comment>
<evidence type="ECO:0000256" key="1">
    <source>
        <dbReference type="ARBA" id="ARBA00010211"/>
    </source>
</evidence>
<dbReference type="EMBL" id="JAXOVC010000008">
    <property type="protein sequence ID" value="KAK4498411.1"/>
    <property type="molecule type" value="Genomic_DNA"/>
</dbReference>
<name>A0ABR0EAY5_ZASCE</name>
<feature type="domain" description="Fumarylacetoacetase-like C-terminal" evidence="3">
    <location>
        <begin position="86"/>
        <end position="296"/>
    </location>
</feature>
<dbReference type="SUPFAM" id="SSF56529">
    <property type="entry name" value="FAH"/>
    <property type="match status" value="1"/>
</dbReference>
<evidence type="ECO:0000256" key="2">
    <source>
        <dbReference type="ARBA" id="ARBA00022723"/>
    </source>
</evidence>
<dbReference type="InterPro" id="IPR036663">
    <property type="entry name" value="Fumarylacetoacetase_C_sf"/>
</dbReference>
<dbReference type="InterPro" id="IPR011234">
    <property type="entry name" value="Fumarylacetoacetase-like_C"/>
</dbReference>
<evidence type="ECO:0000313" key="5">
    <source>
        <dbReference type="Proteomes" id="UP001305779"/>
    </source>
</evidence>
<evidence type="ECO:0000313" key="4">
    <source>
        <dbReference type="EMBL" id="KAK4498411.1"/>
    </source>
</evidence>
<keyword evidence="5" id="KW-1185">Reference proteome</keyword>
<dbReference type="Proteomes" id="UP001305779">
    <property type="component" value="Unassembled WGS sequence"/>
</dbReference>
<dbReference type="Gene3D" id="3.90.850.10">
    <property type="entry name" value="Fumarylacetoacetase-like, C-terminal domain"/>
    <property type="match status" value="1"/>
</dbReference>